<gene>
    <name evidence="2" type="ORF">CC80DRAFT_492321</name>
</gene>
<dbReference type="PANTHER" id="PTHR43040">
    <property type="entry name" value="RIBONUCLEASE D"/>
    <property type="match status" value="1"/>
</dbReference>
<dbReference type="GO" id="GO:0008408">
    <property type="term" value="F:3'-5' exonuclease activity"/>
    <property type="evidence" value="ECO:0007669"/>
    <property type="project" value="InterPro"/>
</dbReference>
<dbReference type="InterPro" id="IPR012337">
    <property type="entry name" value="RNaseH-like_sf"/>
</dbReference>
<feature type="domain" description="3'-5' exonuclease" evidence="1">
    <location>
        <begin position="4"/>
        <end position="226"/>
    </location>
</feature>
<protein>
    <submittedName>
        <fullName evidence="2">Domain-containing protein 1</fullName>
    </submittedName>
</protein>
<accession>A0A6A5U1D9</accession>
<evidence type="ECO:0000313" key="3">
    <source>
        <dbReference type="Proteomes" id="UP000800035"/>
    </source>
</evidence>
<dbReference type="EMBL" id="ML976991">
    <property type="protein sequence ID" value="KAF1956826.1"/>
    <property type="molecule type" value="Genomic_DNA"/>
</dbReference>
<dbReference type="Gene3D" id="3.30.420.10">
    <property type="entry name" value="Ribonuclease H-like superfamily/Ribonuclease H"/>
    <property type="match status" value="1"/>
</dbReference>
<dbReference type="GO" id="GO:0003676">
    <property type="term" value="F:nucleic acid binding"/>
    <property type="evidence" value="ECO:0007669"/>
    <property type="project" value="InterPro"/>
</dbReference>
<dbReference type="GO" id="GO:0006139">
    <property type="term" value="P:nucleobase-containing compound metabolic process"/>
    <property type="evidence" value="ECO:0007669"/>
    <property type="project" value="InterPro"/>
</dbReference>
<dbReference type="Proteomes" id="UP000800035">
    <property type="component" value="Unassembled WGS sequence"/>
</dbReference>
<dbReference type="OrthoDB" id="26838at2759"/>
<dbReference type="SMART" id="SM00474">
    <property type="entry name" value="35EXOc"/>
    <property type="match status" value="1"/>
</dbReference>
<dbReference type="InterPro" id="IPR036397">
    <property type="entry name" value="RNaseH_sf"/>
</dbReference>
<dbReference type="AlphaFoldDB" id="A0A6A5U1D9"/>
<dbReference type="InterPro" id="IPR002562">
    <property type="entry name" value="3'-5'_exonuclease_dom"/>
</dbReference>
<evidence type="ECO:0000313" key="2">
    <source>
        <dbReference type="EMBL" id="KAF1956826.1"/>
    </source>
</evidence>
<proteinExistence type="predicted"/>
<keyword evidence="3" id="KW-1185">Reference proteome</keyword>
<name>A0A6A5U1D9_9PLEO</name>
<reference evidence="2" key="1">
    <citation type="journal article" date="2020" name="Stud. Mycol.">
        <title>101 Dothideomycetes genomes: a test case for predicting lifestyles and emergence of pathogens.</title>
        <authorList>
            <person name="Haridas S."/>
            <person name="Albert R."/>
            <person name="Binder M."/>
            <person name="Bloem J."/>
            <person name="Labutti K."/>
            <person name="Salamov A."/>
            <person name="Andreopoulos B."/>
            <person name="Baker S."/>
            <person name="Barry K."/>
            <person name="Bills G."/>
            <person name="Bluhm B."/>
            <person name="Cannon C."/>
            <person name="Castanera R."/>
            <person name="Culley D."/>
            <person name="Daum C."/>
            <person name="Ezra D."/>
            <person name="Gonzalez J."/>
            <person name="Henrissat B."/>
            <person name="Kuo A."/>
            <person name="Liang C."/>
            <person name="Lipzen A."/>
            <person name="Lutzoni F."/>
            <person name="Magnuson J."/>
            <person name="Mondo S."/>
            <person name="Nolan M."/>
            <person name="Ohm R."/>
            <person name="Pangilinan J."/>
            <person name="Park H.-J."/>
            <person name="Ramirez L."/>
            <person name="Alfaro M."/>
            <person name="Sun H."/>
            <person name="Tritt A."/>
            <person name="Yoshinaga Y."/>
            <person name="Zwiers L.-H."/>
            <person name="Turgeon B."/>
            <person name="Goodwin S."/>
            <person name="Spatafora J."/>
            <person name="Crous P."/>
            <person name="Grigoriev I."/>
        </authorList>
    </citation>
    <scope>NUCLEOTIDE SEQUENCE</scope>
    <source>
        <strain evidence="2">CBS 675.92</strain>
    </source>
</reference>
<dbReference type="PANTHER" id="PTHR43040:SF1">
    <property type="entry name" value="RIBONUCLEASE D"/>
    <property type="match status" value="1"/>
</dbReference>
<dbReference type="SUPFAM" id="SSF53098">
    <property type="entry name" value="Ribonuclease H-like"/>
    <property type="match status" value="1"/>
</dbReference>
<organism evidence="2 3">
    <name type="scientific">Byssothecium circinans</name>
    <dbReference type="NCBI Taxonomy" id="147558"/>
    <lineage>
        <taxon>Eukaryota</taxon>
        <taxon>Fungi</taxon>
        <taxon>Dikarya</taxon>
        <taxon>Ascomycota</taxon>
        <taxon>Pezizomycotina</taxon>
        <taxon>Dothideomycetes</taxon>
        <taxon>Pleosporomycetidae</taxon>
        <taxon>Pleosporales</taxon>
        <taxon>Massarineae</taxon>
        <taxon>Massarinaceae</taxon>
        <taxon>Byssothecium</taxon>
    </lineage>
</organism>
<dbReference type="Pfam" id="PF01612">
    <property type="entry name" value="DNA_pol_A_exo1"/>
    <property type="match status" value="1"/>
</dbReference>
<sequence length="276" mass="30942">MTTTTLISSTEQLSDVLAKLDTSYASPPSLYIDLDGIKLSRNGTISLITLLNHPSDTVYLIDVHELGAATFTTPATSPTPTPSPAPSTNINPTTPPHTLQSILESPTIPKVFFDVRNDSDALFAHYNIKLQGIQDLQLMELASRTRPKAYLNGLARCIQDDLPLSAALRAEIQKTKDAGVRLFAPEKGGSYEAFNQRPLLPELERYCVQDVVFMPRLWQVYEGRLRSSFWRWMAADDTLKRVRDSQKEVLRPDGKWKAEGWSSGVVGEAQKRWRKR</sequence>
<evidence type="ECO:0000259" key="1">
    <source>
        <dbReference type="SMART" id="SM00474"/>
    </source>
</evidence>